<organism evidence="3">
    <name type="scientific">Fagus sylvatica</name>
    <name type="common">Beechnut</name>
    <dbReference type="NCBI Taxonomy" id="28930"/>
    <lineage>
        <taxon>Eukaryota</taxon>
        <taxon>Viridiplantae</taxon>
        <taxon>Streptophyta</taxon>
        <taxon>Embryophyta</taxon>
        <taxon>Tracheophyta</taxon>
        <taxon>Spermatophyta</taxon>
        <taxon>Magnoliopsida</taxon>
        <taxon>eudicotyledons</taxon>
        <taxon>Gunneridae</taxon>
        <taxon>Pentapetalae</taxon>
        <taxon>rosids</taxon>
        <taxon>fabids</taxon>
        <taxon>Fagales</taxon>
        <taxon>Fagaceae</taxon>
        <taxon>Fagus</taxon>
    </lineage>
</organism>
<dbReference type="PANTHER" id="PTHR47481:SF10">
    <property type="entry name" value="COPIA-LIKE POLYPROTEIN_RETROTRANSPOSON"/>
    <property type="match status" value="1"/>
</dbReference>
<dbReference type="GO" id="GO:0003676">
    <property type="term" value="F:nucleic acid binding"/>
    <property type="evidence" value="ECO:0007669"/>
    <property type="project" value="InterPro"/>
</dbReference>
<reference evidence="3" key="1">
    <citation type="submission" date="2018-02" db="EMBL/GenBank/DDBJ databases">
        <authorList>
            <person name="Cohen D.B."/>
            <person name="Kent A.D."/>
        </authorList>
    </citation>
    <scope>NUCLEOTIDE SEQUENCE</scope>
</reference>
<sequence length="1365" mass="151803">MASSSSTLTDSSAHTATPPTSLTAVHHLITIKLNRDNYLLWKAQIVPYLKGQHLFAFLDGSRPAPPQHLPTQLTDTISLIPNPEFQAWHLQDQLILSALISSLSETILAHVVKCSTSRDVWLALERMFTSHSRARIMQIHYQLATLRKGDSPIVDYFHRFANLADTLAAVDHPLNDIELISFLLAGLGSDYDSFVTSVNTRVEPLSLEDLYGHLLAHELRLVQNQPSVDLSIATANYAHKGSSHRGGRGNRFTTTPSAGRTPSSGHRTTYGRGRGRGPSSNGSRPMCQVCGKLGHIAFTCYHRFDKAYATERNPHLQALLATPQPQSDYNWYSDTGASHHLTSDLSNLNMGADEYTGTEQIRVERKHRHVVEFGLALLSHAHTLRFWDDAFQSACYLINRLPTSVLQFQSPYEKLFNTSPDYLFLKTFGCSCWPNLRPYNTHKLQPRSTQCVFLGYGLIHKGYKCLHLPSNRLYISRDVVFDETTFPFHKYSSSSPPIPSKSSPTHQTLAMIQSIYTAGPCTVPTHVQASPSHGLNLQHLPQAHTVPTRVPASTSHGSDPQHSPQAHTVPTRVQAPPPYGSALQHSPQAQLHHQPETRPILDPSTQAHTPPSSTHSLTTTDLEPSPTREHYPNLTPKNPAHSNSLSTLNPAAPPLLPTHLMTTRSRNQIIKPKVHTDGTVRYPVSKALLAVAEGSPVDTEPTCFTSAVKNPVWRAAMNLEFDALLKNQTWQLVPPHSSHNLIGCKWVFRTKRKADGSVERHKARLVAKGFHQQPGVDFDETLQPCYKAYHGTYCSLHCNFFRSDSSLFIYKDSSITMYVLIYVDDIIITCSQPSAIDDLLKSLTADFAVKDLGNLNFFLGVEVIPNPQGAMLSQQRYILDLLTRTKMVDAKPVTTPMASSTNLSAFDGEPFPDHILFRSTVGALQYLSLTRPDIAFCVNKLSQFMHKPTLLHWQSVKRLLRYLKFTIQFGIQIYCNSDTSIHAFSDADWAGSKDDRRSTGSYCVFLGRNLISWSCKKQATVARSSTEAEYKALANAAAEVKWLQSLLLELGFSKSTSPILWCDNIGATYLSSNPIFHARTKHIEIDFHFVRDMVAAKTLDVRFVSTHDQLADLLTKPISSSRFSLLRSKLNVLPIPFSLRGRVKDLDKQKSIEASKNKITANADKDKDYVRTAQAIGKAVVSLINQVLLFRPGKDTLELDAVQFNLRAILDDVLSLFSGKSQEKGVELTVYISDRVPEVLIGDPGRFRQIITNLMGNSIKFTEKGHIFVTVHLVEEVIGSTEVETSSKNTLNGFSIAVRQCSFEGFKTFSQEGPNCLLSSSSSDLINLIVSVEDTGVGIPLEACEGIFFTMPRVAPRLVRTLAEL</sequence>
<feature type="compositionally biased region" description="Low complexity" evidence="1">
    <location>
        <begin position="263"/>
        <end position="284"/>
    </location>
</feature>
<dbReference type="InterPro" id="IPR005467">
    <property type="entry name" value="His_kinase_dom"/>
</dbReference>
<dbReference type="SUPFAM" id="SSF55874">
    <property type="entry name" value="ATPase domain of HSP90 chaperone/DNA topoisomerase II/histidine kinase"/>
    <property type="match status" value="1"/>
</dbReference>
<dbReference type="SUPFAM" id="SSF56672">
    <property type="entry name" value="DNA/RNA polymerases"/>
    <property type="match status" value="1"/>
</dbReference>
<dbReference type="EMBL" id="OIVN01003043">
    <property type="protein sequence ID" value="SPD08397.1"/>
    <property type="molecule type" value="Genomic_DNA"/>
</dbReference>
<protein>
    <recommendedName>
        <fullName evidence="2">Histidine kinase domain-containing protein</fullName>
    </recommendedName>
</protein>
<proteinExistence type="predicted"/>
<dbReference type="InterPro" id="IPR036890">
    <property type="entry name" value="HATPase_C_sf"/>
</dbReference>
<evidence type="ECO:0000259" key="2">
    <source>
        <dbReference type="PROSITE" id="PS50109"/>
    </source>
</evidence>
<dbReference type="CDD" id="cd22541">
    <property type="entry name" value="SP5_N"/>
    <property type="match status" value="1"/>
</dbReference>
<evidence type="ECO:0000313" key="3">
    <source>
        <dbReference type="EMBL" id="SPD08397.1"/>
    </source>
</evidence>
<feature type="region of interest" description="Disordered" evidence="1">
    <location>
        <begin position="239"/>
        <end position="284"/>
    </location>
</feature>
<accession>A0A2N9H1K3</accession>
<feature type="domain" description="Histidine kinase" evidence="2">
    <location>
        <begin position="1109"/>
        <end position="1365"/>
    </location>
</feature>
<dbReference type="PROSITE" id="PS50109">
    <property type="entry name" value="HIS_KIN"/>
    <property type="match status" value="1"/>
</dbReference>
<dbReference type="Pfam" id="PF14223">
    <property type="entry name" value="Retrotran_gag_2"/>
    <property type="match status" value="1"/>
</dbReference>
<dbReference type="InterPro" id="IPR036397">
    <property type="entry name" value="RNaseH_sf"/>
</dbReference>
<dbReference type="InterPro" id="IPR012337">
    <property type="entry name" value="RNaseH-like_sf"/>
</dbReference>
<name>A0A2N9H1K3_FAGSY</name>
<dbReference type="InterPro" id="IPR043502">
    <property type="entry name" value="DNA/RNA_pol_sf"/>
</dbReference>
<dbReference type="SUPFAM" id="SSF53098">
    <property type="entry name" value="Ribonuclease H-like"/>
    <property type="match status" value="1"/>
</dbReference>
<dbReference type="Pfam" id="PF25597">
    <property type="entry name" value="SH3_retrovirus"/>
    <property type="match status" value="1"/>
</dbReference>
<dbReference type="Gene3D" id="3.30.565.10">
    <property type="entry name" value="Histidine kinase-like ATPase, C-terminal domain"/>
    <property type="match status" value="1"/>
</dbReference>
<gene>
    <name evidence="3" type="ORF">FSB_LOCUS36279</name>
</gene>
<dbReference type="CDD" id="cd09272">
    <property type="entry name" value="RNase_HI_RT_Ty1"/>
    <property type="match status" value="1"/>
</dbReference>
<dbReference type="InterPro" id="IPR057670">
    <property type="entry name" value="SH3_retrovirus"/>
</dbReference>
<feature type="region of interest" description="Disordered" evidence="1">
    <location>
        <begin position="548"/>
        <end position="658"/>
    </location>
</feature>
<evidence type="ECO:0000256" key="1">
    <source>
        <dbReference type="SAM" id="MobiDB-lite"/>
    </source>
</evidence>
<dbReference type="Gene3D" id="3.30.420.10">
    <property type="entry name" value="Ribonuclease H-like superfamily/Ribonuclease H"/>
    <property type="match status" value="1"/>
</dbReference>
<dbReference type="Pfam" id="PF07727">
    <property type="entry name" value="RVT_2"/>
    <property type="match status" value="2"/>
</dbReference>
<dbReference type="PANTHER" id="PTHR47481">
    <property type="match status" value="1"/>
</dbReference>
<feature type="compositionally biased region" description="Polar residues" evidence="1">
    <location>
        <begin position="251"/>
        <end position="262"/>
    </location>
</feature>
<dbReference type="InterPro" id="IPR013103">
    <property type="entry name" value="RVT_2"/>
</dbReference>
<feature type="compositionally biased region" description="Polar residues" evidence="1">
    <location>
        <begin position="551"/>
        <end position="568"/>
    </location>
</feature>
<feature type="compositionally biased region" description="Low complexity" evidence="1">
    <location>
        <begin position="608"/>
        <end position="620"/>
    </location>
</feature>